<name>A0A396JTR3_MEDTR</name>
<dbReference type="Proteomes" id="UP000265566">
    <property type="component" value="Chromosome 1"/>
</dbReference>
<dbReference type="PANTHER" id="PTHR36617:SF5">
    <property type="entry name" value="OS05G0421675 PROTEIN"/>
    <property type="match status" value="1"/>
</dbReference>
<reference evidence="2" key="1">
    <citation type="journal article" date="2018" name="Nat. Plants">
        <title>Whole-genome landscape of Medicago truncatula symbiotic genes.</title>
        <authorList>
            <person name="Pecrix Y."/>
            <person name="Gamas P."/>
            <person name="Carrere S."/>
        </authorList>
    </citation>
    <scope>NUCLEOTIDE SEQUENCE</scope>
    <source>
        <tissue evidence="2">Leaves</tissue>
    </source>
</reference>
<sequence length="363" mass="42183">MSDLIQTCRNRQSGSMKIQTCRVLAGRYGEVGGIIAEEGRFNSVWWNNLINIKNGVGVGGGRWFDDNVGREVGDGAHTLFWWDPWIDGLVLKNSFGRLFDLANNKMATVAEMYSLGWGEEGEVWKWRRRLFAWEEEKVLECCDILTNIVLQPNHYDRWIWHLHASNNYNVTSAYNHLLTLISNNLSATHTSEIWNKEVPLKISLFAWRLLRDRLPTTDNLIKRHILLLNAQLCVGGCGMMGDAKHLFLSCDFFGKLWYGISHWLSCHIVFPEHVPDHLYQFGTLGGFSKNNRSAFHLIWLSCVWVIWLERNARVFHQTEASINQLLDKVKLQSYWWLKANRPSFVFSYHSWWLNPLPCLGIIM</sequence>
<dbReference type="EMBL" id="PSQE01000001">
    <property type="protein sequence ID" value="RHN79618.1"/>
    <property type="molecule type" value="Genomic_DNA"/>
</dbReference>
<dbReference type="PANTHER" id="PTHR36617">
    <property type="entry name" value="PROTEIN, PUTATIVE-RELATED"/>
    <property type="match status" value="1"/>
</dbReference>
<comment type="caution">
    <text evidence="2">The sequence shown here is derived from an EMBL/GenBank/DDBJ whole genome shotgun (WGS) entry which is preliminary data.</text>
</comment>
<dbReference type="AlphaFoldDB" id="A0A396JTR3"/>
<evidence type="ECO:0000313" key="2">
    <source>
        <dbReference type="EMBL" id="RHN79618.1"/>
    </source>
</evidence>
<keyword evidence="2" id="KW-0808">Transferase</keyword>
<feature type="domain" description="Reverse transcriptase zinc-binding" evidence="1">
    <location>
        <begin position="168"/>
        <end position="257"/>
    </location>
</feature>
<evidence type="ECO:0000259" key="1">
    <source>
        <dbReference type="Pfam" id="PF13966"/>
    </source>
</evidence>
<accession>A0A396JTR3</accession>
<protein>
    <submittedName>
        <fullName evidence="2">Putative reverse transcriptase zinc-binding domain-containing protein</fullName>
    </submittedName>
</protein>
<gene>
    <name evidence="2" type="ORF">MtrunA17_Chr1g0179291</name>
</gene>
<keyword evidence="2" id="KW-0548">Nucleotidyltransferase</keyword>
<dbReference type="Gramene" id="rna3435">
    <property type="protein sequence ID" value="RHN79618.1"/>
    <property type="gene ID" value="gene3435"/>
</dbReference>
<dbReference type="GO" id="GO:0003964">
    <property type="term" value="F:RNA-directed DNA polymerase activity"/>
    <property type="evidence" value="ECO:0007669"/>
    <property type="project" value="UniProtKB-KW"/>
</dbReference>
<keyword evidence="2" id="KW-0695">RNA-directed DNA polymerase</keyword>
<organism evidence="2">
    <name type="scientific">Medicago truncatula</name>
    <name type="common">Barrel medic</name>
    <name type="synonym">Medicago tribuloides</name>
    <dbReference type="NCBI Taxonomy" id="3880"/>
    <lineage>
        <taxon>Eukaryota</taxon>
        <taxon>Viridiplantae</taxon>
        <taxon>Streptophyta</taxon>
        <taxon>Embryophyta</taxon>
        <taxon>Tracheophyta</taxon>
        <taxon>Spermatophyta</taxon>
        <taxon>Magnoliopsida</taxon>
        <taxon>eudicotyledons</taxon>
        <taxon>Gunneridae</taxon>
        <taxon>Pentapetalae</taxon>
        <taxon>rosids</taxon>
        <taxon>fabids</taxon>
        <taxon>Fabales</taxon>
        <taxon>Fabaceae</taxon>
        <taxon>Papilionoideae</taxon>
        <taxon>50 kb inversion clade</taxon>
        <taxon>NPAAA clade</taxon>
        <taxon>Hologalegina</taxon>
        <taxon>IRL clade</taxon>
        <taxon>Trifolieae</taxon>
        <taxon>Medicago</taxon>
    </lineage>
</organism>
<proteinExistence type="predicted"/>
<dbReference type="InterPro" id="IPR026960">
    <property type="entry name" value="RVT-Znf"/>
</dbReference>
<dbReference type="OrthoDB" id="1705419at2759"/>
<dbReference type="Pfam" id="PF13966">
    <property type="entry name" value="zf-RVT"/>
    <property type="match status" value="1"/>
</dbReference>